<dbReference type="GO" id="GO:0017004">
    <property type="term" value="P:cytochrome complex assembly"/>
    <property type="evidence" value="ECO:0007669"/>
    <property type="project" value="UniProtKB-UniRule"/>
</dbReference>
<dbReference type="KEGG" id="por:APT59_02950"/>
<evidence type="ECO:0000256" key="2">
    <source>
        <dbReference type="ARBA" id="ARBA00007241"/>
    </source>
</evidence>
<evidence type="ECO:0000256" key="11">
    <source>
        <dbReference type="ARBA" id="ARBA00023002"/>
    </source>
</evidence>
<comment type="similarity">
    <text evidence="2 18">Belongs to the thioredoxin family. DsbD subfamily.</text>
</comment>
<dbReference type="EC" id="1.8.1.8" evidence="18"/>
<keyword evidence="13 18" id="KW-0472">Membrane</keyword>
<keyword evidence="8 18" id="KW-0201">Cytochrome c-type biogenesis</keyword>
<dbReference type="InterPro" id="IPR003834">
    <property type="entry name" value="Cyt_c_assmbl_TM_dom"/>
</dbReference>
<dbReference type="PANTHER" id="PTHR32234:SF0">
    <property type="entry name" value="THIOL:DISULFIDE INTERCHANGE PROTEIN DSBD"/>
    <property type="match status" value="1"/>
</dbReference>
<dbReference type="Gene3D" id="3.40.30.10">
    <property type="entry name" value="Glutaredoxin"/>
    <property type="match status" value="1"/>
</dbReference>
<keyword evidence="15 18" id="KW-0676">Redox-active center</keyword>
<sequence precursor="true">MRALLFLLTLLLTLPATAGLFDAPRPAADLGLGGQRPSQQFLPVDQAFRLEQRRDANGRSVLRFTIAEGYYLYRQRFAFDADPGLLTAPVVLPPGEPKHDEWFGDVQVYHAGVDIPLSLAPDRGGRIRVTYQGCADRGLCYPPETRTLEITGPVASPAASPAGETPVLDQGWWKRILLAFLAGLGLTFTPCVLPMLPIVSAVVLAGKARPGRGLLLALAYVIPMALSFAALGALMGVFGASLNLQAQLQSAWVLVPFALLFLLFALAMFGLFELRLPAVLRDRLEHLASGTRGGSLGGAATLGVLSSLIVSPCVSAPLAGLLLYISSTADWLGGGLALFALGLGMGTPLILIAAGGGALLPRSGGWLVGMRNAFGVLLLAVALWLLERLLPGPLALAAWGLLAAGVGLFLGALEFVPKPPRQRLLQLAGLALVVYGVAAGIGALRGASDPLRPLGESARPAVVAREDGLRSLSDPAALAASVGQGRPVLVDVYADWCISCKVIEREVFGNPEIQAQLRDFELIRFDMTQSTREQRQWLQQRGLFGPPAILFYAANGHEQAKGRIVGEIDAAGFLARLGEVKRLIASD</sequence>
<comment type="catalytic activity">
    <reaction evidence="17 18">
        <text>[protein]-dithiol + NADP(+) = [protein]-disulfide + NADPH + H(+)</text>
        <dbReference type="Rhea" id="RHEA:18753"/>
        <dbReference type="Rhea" id="RHEA-COMP:10593"/>
        <dbReference type="Rhea" id="RHEA-COMP:10594"/>
        <dbReference type="ChEBI" id="CHEBI:15378"/>
        <dbReference type="ChEBI" id="CHEBI:29950"/>
        <dbReference type="ChEBI" id="CHEBI:50058"/>
        <dbReference type="ChEBI" id="CHEBI:57783"/>
        <dbReference type="ChEBI" id="CHEBI:58349"/>
        <dbReference type="EC" id="1.8.1.8"/>
    </reaction>
</comment>
<dbReference type="GO" id="GO:0045454">
    <property type="term" value="P:cell redox homeostasis"/>
    <property type="evidence" value="ECO:0007669"/>
    <property type="project" value="TreeGrafter"/>
</dbReference>
<dbReference type="SUPFAM" id="SSF74863">
    <property type="entry name" value="Thiol:disulfide interchange protein DsbD, N-terminal domain (DsbD-alpha)"/>
    <property type="match status" value="1"/>
</dbReference>
<dbReference type="InterPro" id="IPR028250">
    <property type="entry name" value="DsbDN"/>
</dbReference>
<feature type="disulfide bond" description="Redox-active" evidence="18">
    <location>
        <begin position="134"/>
        <end position="140"/>
    </location>
</feature>
<dbReference type="Pfam" id="PF13899">
    <property type="entry name" value="Thioredoxin_7"/>
    <property type="match status" value="1"/>
</dbReference>
<dbReference type="EMBL" id="CP013987">
    <property type="protein sequence ID" value="ALZ83202.1"/>
    <property type="molecule type" value="Genomic_DNA"/>
</dbReference>
<dbReference type="NCBIfam" id="NF001419">
    <property type="entry name" value="PRK00293.1"/>
    <property type="match status" value="1"/>
</dbReference>
<evidence type="ECO:0000256" key="6">
    <source>
        <dbReference type="ARBA" id="ARBA00022692"/>
    </source>
</evidence>
<protein>
    <recommendedName>
        <fullName evidence="18">Thiol:disulfide interchange protein DsbD</fullName>
        <ecNumber evidence="18">1.8.1.8</ecNumber>
    </recommendedName>
    <alternativeName>
        <fullName evidence="18">Protein-disulfide reductase</fullName>
        <shortName evidence="18">Disulfide reductase</shortName>
    </alternativeName>
</protein>
<dbReference type="AlphaFoldDB" id="A0A0U4WDH1"/>
<evidence type="ECO:0000256" key="8">
    <source>
        <dbReference type="ARBA" id="ARBA00022748"/>
    </source>
</evidence>
<feature type="disulfide bond" description="Redox-active" evidence="18">
    <location>
        <begin position="191"/>
        <end position="313"/>
    </location>
</feature>
<evidence type="ECO:0000256" key="15">
    <source>
        <dbReference type="ARBA" id="ARBA00023284"/>
    </source>
</evidence>
<keyword evidence="3 18" id="KW-0813">Transport</keyword>
<comment type="catalytic activity">
    <reaction evidence="16 18">
        <text>[protein]-dithiol + NAD(+) = [protein]-disulfide + NADH + H(+)</text>
        <dbReference type="Rhea" id="RHEA:18749"/>
        <dbReference type="Rhea" id="RHEA-COMP:10593"/>
        <dbReference type="Rhea" id="RHEA-COMP:10594"/>
        <dbReference type="ChEBI" id="CHEBI:15378"/>
        <dbReference type="ChEBI" id="CHEBI:29950"/>
        <dbReference type="ChEBI" id="CHEBI:50058"/>
        <dbReference type="ChEBI" id="CHEBI:57540"/>
        <dbReference type="ChEBI" id="CHEBI:57945"/>
        <dbReference type="EC" id="1.8.1.8"/>
    </reaction>
</comment>
<feature type="transmembrane region" description="Helical" evidence="18">
    <location>
        <begin position="217"/>
        <end position="239"/>
    </location>
</feature>
<keyword evidence="10 18" id="KW-1133">Transmembrane helix</keyword>
<dbReference type="InterPro" id="IPR035671">
    <property type="entry name" value="DsbD_gamma"/>
</dbReference>
<feature type="transmembrane region" description="Helical" evidence="18">
    <location>
        <begin position="295"/>
        <end position="325"/>
    </location>
</feature>
<keyword evidence="7 18" id="KW-0732">Signal</keyword>
<evidence type="ECO:0000256" key="7">
    <source>
        <dbReference type="ARBA" id="ARBA00022729"/>
    </source>
</evidence>
<keyword evidence="14 18" id="KW-1015">Disulfide bond</keyword>
<evidence type="ECO:0000256" key="4">
    <source>
        <dbReference type="ARBA" id="ARBA00022475"/>
    </source>
</evidence>
<evidence type="ECO:0000256" key="18">
    <source>
        <dbReference type="HAMAP-Rule" id="MF_00399"/>
    </source>
</evidence>
<dbReference type="Pfam" id="PF11412">
    <property type="entry name" value="DsbD_N"/>
    <property type="match status" value="1"/>
</dbReference>
<dbReference type="GO" id="GO:0009055">
    <property type="term" value="F:electron transfer activity"/>
    <property type="evidence" value="ECO:0007669"/>
    <property type="project" value="UniProtKB-UniRule"/>
</dbReference>
<feature type="transmembrane region" description="Helical" evidence="18">
    <location>
        <begin position="392"/>
        <end position="412"/>
    </location>
</feature>
<comment type="function">
    <text evidence="18">Required to facilitate the formation of correct disulfide bonds in some periplasmic proteins and for the assembly of the periplasmic c-type cytochromes. Acts by transferring electrons from cytoplasmic thioredoxin to the periplasm. This transfer involves a cascade of disulfide bond formation and reduction steps.</text>
</comment>
<dbReference type="Gene3D" id="2.60.40.1250">
    <property type="entry name" value="Thiol:disulfide interchange protein DsbD, N-terminal domain"/>
    <property type="match status" value="1"/>
</dbReference>
<evidence type="ECO:0000259" key="19">
    <source>
        <dbReference type="PROSITE" id="PS51352"/>
    </source>
</evidence>
<evidence type="ECO:0000313" key="20">
    <source>
        <dbReference type="EMBL" id="ALZ83202.1"/>
    </source>
</evidence>
<keyword evidence="6 18" id="KW-0812">Transmembrane</keyword>
<proteinExistence type="inferred from homology"/>
<evidence type="ECO:0000256" key="9">
    <source>
        <dbReference type="ARBA" id="ARBA00022982"/>
    </source>
</evidence>
<evidence type="ECO:0000256" key="5">
    <source>
        <dbReference type="ARBA" id="ARBA00022519"/>
    </source>
</evidence>
<feature type="domain" description="Thioredoxin" evidence="19">
    <location>
        <begin position="452"/>
        <end position="582"/>
    </location>
</feature>
<keyword evidence="12 18" id="KW-0520">NAD</keyword>
<dbReference type="PANTHER" id="PTHR32234">
    <property type="entry name" value="THIOL:DISULFIDE INTERCHANGE PROTEIN DSBD"/>
    <property type="match status" value="1"/>
</dbReference>
<keyword evidence="4 18" id="KW-1003">Cell membrane</keyword>
<keyword evidence="5 18" id="KW-0997">Cell inner membrane</keyword>
<feature type="transmembrane region" description="Helical" evidence="18">
    <location>
        <begin position="176"/>
        <end position="205"/>
    </location>
</feature>
<dbReference type="OrthoDB" id="9811036at2"/>
<keyword evidence="9 18" id="KW-0249">Electron transport</keyword>
<feature type="chain" id="PRO_5008996984" description="Thiol:disulfide interchange protein DsbD" evidence="18">
    <location>
        <begin position="19"/>
        <end position="587"/>
    </location>
</feature>
<evidence type="ECO:0000256" key="17">
    <source>
        <dbReference type="ARBA" id="ARBA00047804"/>
    </source>
</evidence>
<gene>
    <name evidence="18" type="primary">dsbD</name>
    <name evidence="20" type="ORF">APT59_02950</name>
</gene>
<keyword evidence="11 18" id="KW-0560">Oxidoreductase</keyword>
<dbReference type="InterPro" id="IPR022910">
    <property type="entry name" value="Thiol_diS_interchange_DbsD"/>
</dbReference>
<dbReference type="SUPFAM" id="SSF52833">
    <property type="entry name" value="Thioredoxin-like"/>
    <property type="match status" value="1"/>
</dbReference>
<name>A0A0U4WDH1_9PSED</name>
<dbReference type="Proteomes" id="UP000064137">
    <property type="component" value="Chromosome"/>
</dbReference>
<evidence type="ECO:0000256" key="16">
    <source>
        <dbReference type="ARBA" id="ARBA00047388"/>
    </source>
</evidence>
<dbReference type="InterPro" id="IPR036929">
    <property type="entry name" value="DsbDN_sf"/>
</dbReference>
<organism evidence="20 21">
    <name type="scientific">Pseudomonas oryzihabitans</name>
    <dbReference type="NCBI Taxonomy" id="47885"/>
    <lineage>
        <taxon>Bacteria</taxon>
        <taxon>Pseudomonadati</taxon>
        <taxon>Pseudomonadota</taxon>
        <taxon>Gammaproteobacteria</taxon>
        <taxon>Pseudomonadales</taxon>
        <taxon>Pseudomonadaceae</taxon>
        <taxon>Pseudomonas</taxon>
    </lineage>
</organism>
<dbReference type="CDD" id="cd02953">
    <property type="entry name" value="DsbDgamma"/>
    <property type="match status" value="1"/>
</dbReference>
<evidence type="ECO:0000256" key="1">
    <source>
        <dbReference type="ARBA" id="ARBA00004429"/>
    </source>
</evidence>
<dbReference type="GO" id="GO:0005886">
    <property type="term" value="C:plasma membrane"/>
    <property type="evidence" value="ECO:0007669"/>
    <property type="project" value="UniProtKB-SubCell"/>
</dbReference>
<dbReference type="PROSITE" id="PS51352">
    <property type="entry name" value="THIOREDOXIN_2"/>
    <property type="match status" value="1"/>
</dbReference>
<evidence type="ECO:0000313" key="21">
    <source>
        <dbReference type="Proteomes" id="UP000064137"/>
    </source>
</evidence>
<evidence type="ECO:0000256" key="14">
    <source>
        <dbReference type="ARBA" id="ARBA00023157"/>
    </source>
</evidence>
<evidence type="ECO:0000256" key="3">
    <source>
        <dbReference type="ARBA" id="ARBA00022448"/>
    </source>
</evidence>
<dbReference type="GO" id="GO:0047134">
    <property type="term" value="F:protein-disulfide reductase [NAD(P)H] activity"/>
    <property type="evidence" value="ECO:0007669"/>
    <property type="project" value="UniProtKB-UniRule"/>
</dbReference>
<dbReference type="InterPro" id="IPR013766">
    <property type="entry name" value="Thioredoxin_domain"/>
</dbReference>
<feature type="transmembrane region" description="Helical" evidence="18">
    <location>
        <begin position="366"/>
        <end position="386"/>
    </location>
</feature>
<feature type="signal peptide" evidence="18">
    <location>
        <begin position="1"/>
        <end position="18"/>
    </location>
</feature>
<evidence type="ECO:0000256" key="12">
    <source>
        <dbReference type="ARBA" id="ARBA00023027"/>
    </source>
</evidence>
<feature type="transmembrane region" description="Helical" evidence="18">
    <location>
        <begin position="424"/>
        <end position="444"/>
    </location>
</feature>
<dbReference type="InterPro" id="IPR036249">
    <property type="entry name" value="Thioredoxin-like_sf"/>
</dbReference>
<reference evidence="20 21" key="1">
    <citation type="submission" date="2016-01" db="EMBL/GenBank/DDBJ databases">
        <title>Annotation of Pseudomonas oryzihabitans USDA-ARS-USMARC-56511.</title>
        <authorList>
            <person name="Harhay G.P."/>
            <person name="Harhay D.M."/>
            <person name="Smith T.P.L."/>
            <person name="Bono J.L."/>
            <person name="Heaton M.P."/>
            <person name="Clawson M.L."/>
            <person name="Chitko-Mckown C.G."/>
            <person name="Capik S.F."/>
            <person name="DeDonder K.D."/>
            <person name="Apley M.D."/>
            <person name="Lubbers B.V."/>
            <person name="White B.J."/>
            <person name="Larson R.L."/>
        </authorList>
    </citation>
    <scope>NUCLEOTIDE SEQUENCE [LARGE SCALE GENOMIC DNA]</scope>
    <source>
        <strain evidence="20 21">USDA-ARS-USMARC-56511</strain>
    </source>
</reference>
<feature type="transmembrane region" description="Helical" evidence="18">
    <location>
        <begin position="251"/>
        <end position="274"/>
    </location>
</feature>
<feature type="disulfide bond" description="Redox-active" evidence="18">
    <location>
        <begin position="497"/>
        <end position="500"/>
    </location>
</feature>
<dbReference type="HAMAP" id="MF_00399">
    <property type="entry name" value="DbsD"/>
    <property type="match status" value="1"/>
</dbReference>
<dbReference type="Pfam" id="PF02683">
    <property type="entry name" value="DsbD_TM"/>
    <property type="match status" value="1"/>
</dbReference>
<accession>A0A0U4WDH1</accession>
<comment type="subcellular location">
    <subcellularLocation>
        <location evidence="1 18">Cell inner membrane</location>
        <topology evidence="1 18">Multi-pass membrane protein</topology>
    </subcellularLocation>
</comment>
<evidence type="ECO:0000256" key="10">
    <source>
        <dbReference type="ARBA" id="ARBA00022989"/>
    </source>
</evidence>
<dbReference type="RefSeq" id="WP_059313477.1">
    <property type="nucleotide sequence ID" value="NZ_CP013987.1"/>
</dbReference>
<evidence type="ECO:0000256" key="13">
    <source>
        <dbReference type="ARBA" id="ARBA00023136"/>
    </source>
</evidence>
<feature type="transmembrane region" description="Helical" evidence="18">
    <location>
        <begin position="331"/>
        <end position="354"/>
    </location>
</feature>